<protein>
    <submittedName>
        <fullName evidence="2">Uncharacterized protein</fullName>
    </submittedName>
</protein>
<keyword evidence="1" id="KW-0472">Membrane</keyword>
<evidence type="ECO:0000313" key="2">
    <source>
        <dbReference type="EMBL" id="MFC1852215.1"/>
    </source>
</evidence>
<feature type="transmembrane region" description="Helical" evidence="1">
    <location>
        <begin position="100"/>
        <end position="123"/>
    </location>
</feature>
<feature type="non-terminal residue" evidence="2">
    <location>
        <position position="1"/>
    </location>
</feature>
<keyword evidence="1" id="KW-1133">Transmembrane helix</keyword>
<keyword evidence="3" id="KW-1185">Reference proteome</keyword>
<proteinExistence type="predicted"/>
<dbReference type="EMBL" id="JBHPBY010000283">
    <property type="protein sequence ID" value="MFC1852215.1"/>
    <property type="molecule type" value="Genomic_DNA"/>
</dbReference>
<sequence>EYKVSLSRLAGSPAAYKISFTTWELIIDYLFYDVLAGIKKSSSFAELAEILGSEAQSKDENIQIIYDYLSREFQVVPLSGPSHRYAPTVKDLNKMLSGKFYTPFALGFICWDVHIILIFRFVFRSERISDDNFVNIIGNEG</sequence>
<keyword evidence="1" id="KW-0812">Transmembrane</keyword>
<evidence type="ECO:0000313" key="3">
    <source>
        <dbReference type="Proteomes" id="UP001594351"/>
    </source>
</evidence>
<organism evidence="2 3">
    <name type="scientific">candidate division CSSED10-310 bacterium</name>
    <dbReference type="NCBI Taxonomy" id="2855610"/>
    <lineage>
        <taxon>Bacteria</taxon>
        <taxon>Bacteria division CSSED10-310</taxon>
    </lineage>
</organism>
<name>A0ABV6Z196_UNCC1</name>
<accession>A0ABV6Z196</accession>
<dbReference type="Proteomes" id="UP001594351">
    <property type="component" value="Unassembled WGS sequence"/>
</dbReference>
<comment type="caution">
    <text evidence="2">The sequence shown here is derived from an EMBL/GenBank/DDBJ whole genome shotgun (WGS) entry which is preliminary data.</text>
</comment>
<evidence type="ECO:0000256" key="1">
    <source>
        <dbReference type="SAM" id="Phobius"/>
    </source>
</evidence>
<gene>
    <name evidence="2" type="ORF">ACFL27_18625</name>
</gene>
<reference evidence="2 3" key="1">
    <citation type="submission" date="2024-09" db="EMBL/GenBank/DDBJ databases">
        <title>Laminarin stimulates single cell rates of sulfate reduction while oxygen inhibits transcriptomic activity in coastal marine sediment.</title>
        <authorList>
            <person name="Lindsay M."/>
            <person name="Orcutt B."/>
            <person name="Emerson D."/>
            <person name="Stepanauskas R."/>
            <person name="D'Angelo T."/>
        </authorList>
    </citation>
    <scope>NUCLEOTIDE SEQUENCE [LARGE SCALE GENOMIC DNA]</scope>
    <source>
        <strain evidence="2">SAG AM-311-K15</strain>
    </source>
</reference>